<proteinExistence type="predicted"/>
<organism evidence="2 3">
    <name type="scientific">Colletotrichum kahawae</name>
    <name type="common">Coffee berry disease fungus</name>
    <dbReference type="NCBI Taxonomy" id="34407"/>
    <lineage>
        <taxon>Eukaryota</taxon>
        <taxon>Fungi</taxon>
        <taxon>Dikarya</taxon>
        <taxon>Ascomycota</taxon>
        <taxon>Pezizomycotina</taxon>
        <taxon>Sordariomycetes</taxon>
        <taxon>Hypocreomycetidae</taxon>
        <taxon>Glomerellales</taxon>
        <taxon>Glomerellaceae</taxon>
        <taxon>Colletotrichum</taxon>
        <taxon>Colletotrichum gloeosporioides species complex</taxon>
    </lineage>
</organism>
<feature type="region of interest" description="Disordered" evidence="1">
    <location>
        <begin position="22"/>
        <end position="49"/>
    </location>
</feature>
<feature type="compositionally biased region" description="Polar residues" evidence="1">
    <location>
        <begin position="22"/>
        <end position="35"/>
    </location>
</feature>
<evidence type="ECO:0000256" key="1">
    <source>
        <dbReference type="SAM" id="MobiDB-lite"/>
    </source>
</evidence>
<reference evidence="2" key="1">
    <citation type="submission" date="2023-02" db="EMBL/GenBank/DDBJ databases">
        <title>Colletotrichum kahawae CIFC_Que2 genome sequencing and assembly.</title>
        <authorList>
            <person name="Baroncelli R."/>
        </authorList>
    </citation>
    <scope>NUCLEOTIDE SEQUENCE</scope>
    <source>
        <strain evidence="2">CIFC_Que2</strain>
    </source>
</reference>
<dbReference type="EMBL" id="VYYT01000467">
    <property type="protein sequence ID" value="KAK2734407.1"/>
    <property type="molecule type" value="Genomic_DNA"/>
</dbReference>
<sequence length="128" mass="13813">MLQLQLTPGRWTTSAFVSFSAQASPSHPSIPSQALPTPRKPCEGRSTRVPPNQLLYAPRLVSAIRGRLARPASLAGFLAGPMRAWHPLVPPMAPLPMDFSRCPLVYDGADHISQVGGHGRSLARSIRV</sequence>
<dbReference type="Proteomes" id="UP001281614">
    <property type="component" value="Unassembled WGS sequence"/>
</dbReference>
<evidence type="ECO:0000313" key="3">
    <source>
        <dbReference type="Proteomes" id="UP001281614"/>
    </source>
</evidence>
<name>A0AAD9Y212_COLKA</name>
<protein>
    <submittedName>
        <fullName evidence="2">Uncharacterized protein</fullName>
    </submittedName>
</protein>
<accession>A0AAD9Y212</accession>
<comment type="caution">
    <text evidence="2">The sequence shown here is derived from an EMBL/GenBank/DDBJ whole genome shotgun (WGS) entry which is preliminary data.</text>
</comment>
<evidence type="ECO:0000313" key="2">
    <source>
        <dbReference type="EMBL" id="KAK2734407.1"/>
    </source>
</evidence>
<keyword evidence="3" id="KW-1185">Reference proteome</keyword>
<gene>
    <name evidence="2" type="ORF">CKAH01_08080</name>
</gene>
<dbReference type="AlphaFoldDB" id="A0AAD9Y212"/>